<dbReference type="PROSITE" id="PS00837">
    <property type="entry name" value="ALADH_PNT_2"/>
    <property type="match status" value="1"/>
</dbReference>
<accession>A0A5S9PMY2</accession>
<evidence type="ECO:0000313" key="12">
    <source>
        <dbReference type="Proteomes" id="UP000434580"/>
    </source>
</evidence>
<evidence type="ECO:0000256" key="1">
    <source>
        <dbReference type="ARBA" id="ARBA00003943"/>
    </source>
</evidence>
<feature type="domain" description="Alanine dehydrogenase/pyridine nucleotide transhydrogenase N-terminal" evidence="10">
    <location>
        <begin position="4"/>
        <end position="139"/>
    </location>
</feature>
<dbReference type="InterPro" id="IPR036291">
    <property type="entry name" value="NAD(P)-bd_dom_sf"/>
</dbReference>
<evidence type="ECO:0000256" key="5">
    <source>
        <dbReference type="ARBA" id="ARBA00022857"/>
    </source>
</evidence>
<feature type="domain" description="Alanine dehydrogenase/pyridine nucleotide transhydrogenase NAD(H)-binding" evidence="9">
    <location>
        <begin position="148"/>
        <end position="312"/>
    </location>
</feature>
<dbReference type="AlphaFoldDB" id="A0A5S9PMY2"/>
<evidence type="ECO:0000256" key="6">
    <source>
        <dbReference type="ARBA" id="ARBA00022967"/>
    </source>
</evidence>
<evidence type="ECO:0000256" key="7">
    <source>
        <dbReference type="ARBA" id="ARBA00023027"/>
    </source>
</evidence>
<dbReference type="NCBIfam" id="NF006942">
    <property type="entry name" value="PRK09424.1"/>
    <property type="match status" value="1"/>
</dbReference>
<dbReference type="Pfam" id="PF05222">
    <property type="entry name" value="AlaDh_PNT_N"/>
    <property type="match status" value="1"/>
</dbReference>
<keyword evidence="4" id="KW-0547">Nucleotide-binding</keyword>
<dbReference type="EMBL" id="CACSII010000012">
    <property type="protein sequence ID" value="CAA0105845.1"/>
    <property type="molecule type" value="Genomic_DNA"/>
</dbReference>
<dbReference type="GO" id="GO:0050661">
    <property type="term" value="F:NADP binding"/>
    <property type="evidence" value="ECO:0007669"/>
    <property type="project" value="TreeGrafter"/>
</dbReference>
<dbReference type="Proteomes" id="UP000434580">
    <property type="component" value="Unassembled WGS sequence"/>
</dbReference>
<dbReference type="InterPro" id="IPR007698">
    <property type="entry name" value="AlaDH/PNT_NAD(H)-bd"/>
</dbReference>
<comment type="catalytic activity">
    <reaction evidence="8">
        <text>NAD(+) + NADPH + H(+)(in) = NADH + NADP(+) + H(+)(out)</text>
        <dbReference type="Rhea" id="RHEA:47992"/>
        <dbReference type="ChEBI" id="CHEBI:15378"/>
        <dbReference type="ChEBI" id="CHEBI:57540"/>
        <dbReference type="ChEBI" id="CHEBI:57783"/>
        <dbReference type="ChEBI" id="CHEBI:57945"/>
        <dbReference type="ChEBI" id="CHEBI:58349"/>
        <dbReference type="EC" id="7.1.1.1"/>
    </reaction>
</comment>
<dbReference type="SMART" id="SM01003">
    <property type="entry name" value="AlaDh_PNT_N"/>
    <property type="match status" value="1"/>
</dbReference>
<evidence type="ECO:0000256" key="4">
    <source>
        <dbReference type="ARBA" id="ARBA00022741"/>
    </source>
</evidence>
<dbReference type="SUPFAM" id="SSF51735">
    <property type="entry name" value="NAD(P)-binding Rossmann-fold domains"/>
    <property type="match status" value="1"/>
</dbReference>
<evidence type="ECO:0000256" key="3">
    <source>
        <dbReference type="ARBA" id="ARBA00012943"/>
    </source>
</evidence>
<name>A0A5S9PMY2_9GAMM</name>
<dbReference type="OrthoDB" id="9804592at2"/>
<evidence type="ECO:0000259" key="9">
    <source>
        <dbReference type="SMART" id="SM01002"/>
    </source>
</evidence>
<sequence length="381" mass="40879">MKIAIPCEIHPHETRISVIPASVDRLVKAGAEVIVESGLGQPVGWPDAAYQEVGATISQDRQKMLSEADVVMRLRKPELDEVKLLKAGAVQISFLDPFNEAVLVDAYVEQKVTAISVEMIPRTTRAQKMDALSSQASLAGYAMVILAAERLNRILPMMMTPAGTISPARVFVIGAGVAGLQAIATAKRLGARVDAFDTRPVVKEQVESLGGKFVEIDLGETGQTAGGYAKALTPEQLELQKEGQKKVMAQADIVITTAQLFGRPAPQVVSRDMLSVMKPGSVVVDLAVESGGNVEGSVAGEEVCIDDVLIIGLRNMPGHVARNASEMYSANLHNLVLEYWDAETNTFTLDLDDDILKGCVITHDGELVNSMIAEHRQKGEG</sequence>
<keyword evidence="7" id="KW-0520">NAD</keyword>
<dbReference type="InterPro" id="IPR008143">
    <property type="entry name" value="Ala_DH/PNT_CS2"/>
</dbReference>
<dbReference type="Pfam" id="PF01262">
    <property type="entry name" value="AlaDh_PNT_C"/>
    <property type="match status" value="1"/>
</dbReference>
<organism evidence="11 12">
    <name type="scientific">BD1-7 clade bacterium</name>
    <dbReference type="NCBI Taxonomy" id="2029982"/>
    <lineage>
        <taxon>Bacteria</taxon>
        <taxon>Pseudomonadati</taxon>
        <taxon>Pseudomonadota</taxon>
        <taxon>Gammaproteobacteria</taxon>
        <taxon>Cellvibrionales</taxon>
        <taxon>Spongiibacteraceae</taxon>
        <taxon>BD1-7 clade</taxon>
    </lineage>
</organism>
<dbReference type="GO" id="GO:0016491">
    <property type="term" value="F:oxidoreductase activity"/>
    <property type="evidence" value="ECO:0007669"/>
    <property type="project" value="UniProtKB-KW"/>
</dbReference>
<evidence type="ECO:0000259" key="10">
    <source>
        <dbReference type="SMART" id="SM01003"/>
    </source>
</evidence>
<dbReference type="CDD" id="cd05304">
    <property type="entry name" value="Rubrum_tdh"/>
    <property type="match status" value="1"/>
</dbReference>
<dbReference type="SUPFAM" id="SSF52283">
    <property type="entry name" value="Formate/glycerate dehydrogenase catalytic domain-like"/>
    <property type="match status" value="1"/>
</dbReference>
<dbReference type="GO" id="GO:0006740">
    <property type="term" value="P:NADPH regeneration"/>
    <property type="evidence" value="ECO:0007669"/>
    <property type="project" value="TreeGrafter"/>
</dbReference>
<keyword evidence="11" id="KW-0560">Oxidoreductase</keyword>
<reference evidence="11 12" key="1">
    <citation type="submission" date="2019-11" db="EMBL/GenBank/DDBJ databases">
        <authorList>
            <person name="Holert J."/>
        </authorList>
    </citation>
    <scope>NUCLEOTIDE SEQUENCE [LARGE SCALE GENOMIC DNA]</scope>
    <source>
        <strain evidence="11">BC5_2</strain>
    </source>
</reference>
<dbReference type="SMART" id="SM01002">
    <property type="entry name" value="AlaDh_PNT_C"/>
    <property type="match status" value="1"/>
</dbReference>
<evidence type="ECO:0000256" key="8">
    <source>
        <dbReference type="ARBA" id="ARBA00048202"/>
    </source>
</evidence>
<comment type="function">
    <text evidence="1">The transhydrogenation between NADH and NADP is coupled to respiration and ATP hydrolysis and functions as a proton pump across the membrane.</text>
</comment>
<protein>
    <recommendedName>
        <fullName evidence="3">proton-translocating NAD(P)(+) transhydrogenase</fullName>
        <ecNumber evidence="3">7.1.1.1</ecNumber>
    </recommendedName>
</protein>
<dbReference type="EC" id="7.1.1.1" evidence="3"/>
<evidence type="ECO:0000256" key="2">
    <source>
        <dbReference type="ARBA" id="ARBA00005689"/>
    </source>
</evidence>
<keyword evidence="6" id="KW-1278">Translocase</keyword>
<keyword evidence="5" id="KW-0521">NADP</keyword>
<comment type="similarity">
    <text evidence="2">Belongs to the AlaDH/PNT family.</text>
</comment>
<dbReference type="InterPro" id="IPR007886">
    <property type="entry name" value="AlaDH/PNT_N"/>
</dbReference>
<evidence type="ECO:0000313" key="11">
    <source>
        <dbReference type="EMBL" id="CAA0105845.1"/>
    </source>
</evidence>
<dbReference type="GO" id="GO:0005886">
    <property type="term" value="C:plasma membrane"/>
    <property type="evidence" value="ECO:0007669"/>
    <property type="project" value="TreeGrafter"/>
</dbReference>
<dbReference type="PANTHER" id="PTHR10160">
    <property type="entry name" value="NAD(P) TRANSHYDROGENASE"/>
    <property type="match status" value="1"/>
</dbReference>
<gene>
    <name evidence="11" type="primary">pntAA</name>
    <name evidence="11" type="ORF">DPBNPPHM_01213</name>
</gene>
<dbReference type="PANTHER" id="PTHR10160:SF19">
    <property type="entry name" value="PROTON-TRANSLOCATING NAD(P)(+) TRANSHYDROGENASE"/>
    <property type="match status" value="1"/>
</dbReference>
<proteinExistence type="inferred from homology"/>
<dbReference type="GO" id="GO:0008750">
    <property type="term" value="F:proton-translocating NAD(P)+ transhydrogenase activity"/>
    <property type="evidence" value="ECO:0007669"/>
    <property type="project" value="UniProtKB-EC"/>
</dbReference>
<dbReference type="Gene3D" id="3.40.50.720">
    <property type="entry name" value="NAD(P)-binding Rossmann-like Domain"/>
    <property type="match status" value="2"/>
</dbReference>